<dbReference type="Proteomes" id="UP000636479">
    <property type="component" value="Unassembled WGS sequence"/>
</dbReference>
<name>A0A8H6VXF4_9AGAR</name>
<feature type="region of interest" description="Disordered" evidence="1">
    <location>
        <begin position="203"/>
        <end position="287"/>
    </location>
</feature>
<evidence type="ECO:0000313" key="3">
    <source>
        <dbReference type="Proteomes" id="UP000636479"/>
    </source>
</evidence>
<evidence type="ECO:0000313" key="2">
    <source>
        <dbReference type="EMBL" id="KAF7293718.1"/>
    </source>
</evidence>
<keyword evidence="3" id="KW-1185">Reference proteome</keyword>
<evidence type="ECO:0000256" key="1">
    <source>
        <dbReference type="SAM" id="MobiDB-lite"/>
    </source>
</evidence>
<gene>
    <name evidence="2" type="ORF">MIND_01152000</name>
</gene>
<dbReference type="OrthoDB" id="6359816at2759"/>
<protein>
    <submittedName>
        <fullName evidence="2">Uncharacterized protein</fullName>
    </submittedName>
</protein>
<organism evidence="2 3">
    <name type="scientific">Mycena indigotica</name>
    <dbReference type="NCBI Taxonomy" id="2126181"/>
    <lineage>
        <taxon>Eukaryota</taxon>
        <taxon>Fungi</taxon>
        <taxon>Dikarya</taxon>
        <taxon>Basidiomycota</taxon>
        <taxon>Agaricomycotina</taxon>
        <taxon>Agaricomycetes</taxon>
        <taxon>Agaricomycetidae</taxon>
        <taxon>Agaricales</taxon>
        <taxon>Marasmiineae</taxon>
        <taxon>Mycenaceae</taxon>
        <taxon>Mycena</taxon>
    </lineage>
</organism>
<feature type="compositionally biased region" description="Polar residues" evidence="1">
    <location>
        <begin position="204"/>
        <end position="216"/>
    </location>
</feature>
<comment type="caution">
    <text evidence="2">The sequence shown here is derived from an EMBL/GenBank/DDBJ whole genome shotgun (WGS) entry which is preliminary data.</text>
</comment>
<feature type="compositionally biased region" description="Acidic residues" evidence="1">
    <location>
        <begin position="217"/>
        <end position="247"/>
    </location>
</feature>
<dbReference type="RefSeq" id="XP_037215881.1">
    <property type="nucleotide sequence ID" value="XM_037368049.1"/>
</dbReference>
<proteinExistence type="predicted"/>
<accession>A0A8H6VXF4</accession>
<dbReference type="EMBL" id="JACAZF010000010">
    <property type="protein sequence ID" value="KAF7293718.1"/>
    <property type="molecule type" value="Genomic_DNA"/>
</dbReference>
<sequence>MALVRDSPDTWTANGVESTFRVSFDKDSSPTGTTDVCGWGWRFKWDSSYGPIAVYFDPYLVANAETVEVWLGLLFADVLLQPPLESLHLRVPIYRASSKHSEFGAYRLLRLTISFEATFALTPPQPVTIQTRLPFSDEPLPTRVRAALVDTIHGGELIDVKFWAYSRARNGYVCAPRPLYGNLRLMRGTSKQFDEDLDDMFSGFSESGQTDITNDQAPEDAFDGYDYMSDSDLEDGEEFDGEMESDEKEPPFAGPSTQRSTPPDVIAQQELQGRRSSRDMLTTLGKR</sequence>
<dbReference type="GeneID" id="59350565"/>
<dbReference type="AlphaFoldDB" id="A0A8H6VXF4"/>
<reference evidence="2" key="1">
    <citation type="submission" date="2020-05" db="EMBL/GenBank/DDBJ databases">
        <title>Mycena genomes resolve the evolution of fungal bioluminescence.</title>
        <authorList>
            <person name="Tsai I.J."/>
        </authorList>
    </citation>
    <scope>NUCLEOTIDE SEQUENCE</scope>
    <source>
        <strain evidence="2">171206Taipei</strain>
    </source>
</reference>